<feature type="compositionally biased region" description="Basic and acidic residues" evidence="1">
    <location>
        <begin position="1"/>
        <end position="19"/>
    </location>
</feature>
<feature type="region of interest" description="Disordered" evidence="1">
    <location>
        <begin position="1"/>
        <end position="25"/>
    </location>
</feature>
<proteinExistence type="predicted"/>
<gene>
    <name evidence="2" type="ORF">KVH32_35140</name>
</gene>
<dbReference type="RefSeq" id="WP_224287876.1">
    <property type="nucleotide sequence ID" value="NZ_JAHSST010000030.1"/>
</dbReference>
<dbReference type="EMBL" id="JAHSTP010000026">
    <property type="protein sequence ID" value="MBZ6156345.1"/>
    <property type="molecule type" value="Genomic_DNA"/>
</dbReference>
<evidence type="ECO:0000313" key="2">
    <source>
        <dbReference type="EMBL" id="MBZ6156345.1"/>
    </source>
</evidence>
<organism evidence="2 3">
    <name type="scientific">Streptomyces olivaceus</name>
    <dbReference type="NCBI Taxonomy" id="47716"/>
    <lineage>
        <taxon>Bacteria</taxon>
        <taxon>Bacillati</taxon>
        <taxon>Actinomycetota</taxon>
        <taxon>Actinomycetes</taxon>
        <taxon>Kitasatosporales</taxon>
        <taxon>Streptomycetaceae</taxon>
        <taxon>Streptomyces</taxon>
    </lineage>
</organism>
<comment type="caution">
    <text evidence="2">The sequence shown here is derived from an EMBL/GenBank/DDBJ whole genome shotgun (WGS) entry which is preliminary data.</text>
</comment>
<evidence type="ECO:0000256" key="1">
    <source>
        <dbReference type="SAM" id="MobiDB-lite"/>
    </source>
</evidence>
<protein>
    <recommendedName>
        <fullName evidence="4">Transposase IS4-like domain-containing protein</fullName>
    </recommendedName>
</protein>
<dbReference type="Proteomes" id="UP000758701">
    <property type="component" value="Unassembled WGS sequence"/>
</dbReference>
<name>A0ABS7WGU6_STROV</name>
<reference evidence="2 3" key="1">
    <citation type="submission" date="2021-06" db="EMBL/GenBank/DDBJ databases">
        <title>Ecological speciation of a Streptomyces species isolated from different habitats and geographic origins.</title>
        <authorList>
            <person name="Wang J."/>
        </authorList>
    </citation>
    <scope>NUCLEOTIDE SEQUENCE [LARGE SCALE GENOMIC DNA]</scope>
    <source>
        <strain evidence="2 3">FXJ8.012</strain>
    </source>
</reference>
<accession>A0ABS7WGU6</accession>
<keyword evidence="3" id="KW-1185">Reference proteome</keyword>
<evidence type="ECO:0000313" key="3">
    <source>
        <dbReference type="Proteomes" id="UP000758701"/>
    </source>
</evidence>
<sequence>MQHFLIDGRGRLRPRREGDGQPQSRVRIESPYEAEARRTCRGDRRWTGYLAHATETRDEQGVNVITDVATVLPSADSTALPDIHTRLKRRRLPADHLVDSGYTSVVHHDTAARTHRVTMVGPLKTNTDFGLSR</sequence>
<evidence type="ECO:0008006" key="4">
    <source>
        <dbReference type="Google" id="ProtNLM"/>
    </source>
</evidence>